<feature type="transmembrane region" description="Helical" evidence="6">
    <location>
        <begin position="54"/>
        <end position="77"/>
    </location>
</feature>
<dbReference type="EMBL" id="JAMFLX010000030">
    <property type="protein sequence ID" value="MCL6271687.1"/>
    <property type="molecule type" value="Genomic_DNA"/>
</dbReference>
<dbReference type="PANTHER" id="PTHR30086">
    <property type="entry name" value="ARGININE EXPORTER PROTEIN ARGO"/>
    <property type="match status" value="1"/>
</dbReference>
<protein>
    <submittedName>
        <fullName evidence="7">LysE family translocator</fullName>
    </submittedName>
</protein>
<evidence type="ECO:0000256" key="1">
    <source>
        <dbReference type="ARBA" id="ARBA00004651"/>
    </source>
</evidence>
<dbReference type="Pfam" id="PF01810">
    <property type="entry name" value="LysE"/>
    <property type="match status" value="1"/>
</dbReference>
<dbReference type="InterPro" id="IPR001123">
    <property type="entry name" value="LeuE-type"/>
</dbReference>
<keyword evidence="3 6" id="KW-0812">Transmembrane</keyword>
<evidence type="ECO:0000256" key="6">
    <source>
        <dbReference type="SAM" id="Phobius"/>
    </source>
</evidence>
<sequence length="110" mass="12497">MQDTESRELSVDRWRSYREGALSNVLNPKTVIFYMAFLPQFISPEGSAFWQSQPLAGLHFVICMCWQCFLAIMVARARHLLASPRFSKAFHSMTGSVIVMLGVKLALARQ</sequence>
<evidence type="ECO:0000256" key="2">
    <source>
        <dbReference type="ARBA" id="ARBA00022475"/>
    </source>
</evidence>
<comment type="caution">
    <text evidence="7">The sequence shown here is derived from an EMBL/GenBank/DDBJ whole genome shotgun (WGS) entry which is preliminary data.</text>
</comment>
<evidence type="ECO:0000313" key="8">
    <source>
        <dbReference type="Proteomes" id="UP001203338"/>
    </source>
</evidence>
<keyword evidence="5 6" id="KW-0472">Membrane</keyword>
<name>A0ABT0PLT2_9GAMM</name>
<evidence type="ECO:0000256" key="4">
    <source>
        <dbReference type="ARBA" id="ARBA00022989"/>
    </source>
</evidence>
<dbReference type="Proteomes" id="UP001203338">
    <property type="component" value="Unassembled WGS sequence"/>
</dbReference>
<comment type="subcellular location">
    <subcellularLocation>
        <location evidence="1">Cell membrane</location>
        <topology evidence="1">Multi-pass membrane protein</topology>
    </subcellularLocation>
</comment>
<evidence type="ECO:0000313" key="7">
    <source>
        <dbReference type="EMBL" id="MCL6271687.1"/>
    </source>
</evidence>
<organism evidence="7 8">
    <name type="scientific">Parendozoicomonas callyspongiae</name>
    <dbReference type="NCBI Taxonomy" id="2942213"/>
    <lineage>
        <taxon>Bacteria</taxon>
        <taxon>Pseudomonadati</taxon>
        <taxon>Pseudomonadota</taxon>
        <taxon>Gammaproteobacteria</taxon>
        <taxon>Oceanospirillales</taxon>
        <taxon>Endozoicomonadaceae</taxon>
        <taxon>Parendozoicomonas</taxon>
    </lineage>
</organism>
<accession>A0ABT0PLT2</accession>
<keyword evidence="4 6" id="KW-1133">Transmembrane helix</keyword>
<feature type="transmembrane region" description="Helical" evidence="6">
    <location>
        <begin position="89"/>
        <end position="107"/>
    </location>
</feature>
<feature type="transmembrane region" description="Helical" evidence="6">
    <location>
        <begin position="21"/>
        <end position="42"/>
    </location>
</feature>
<proteinExistence type="predicted"/>
<keyword evidence="2" id="KW-1003">Cell membrane</keyword>
<gene>
    <name evidence="7" type="ORF">M3P05_17350</name>
</gene>
<evidence type="ECO:0000256" key="3">
    <source>
        <dbReference type="ARBA" id="ARBA00022692"/>
    </source>
</evidence>
<evidence type="ECO:0000256" key="5">
    <source>
        <dbReference type="ARBA" id="ARBA00023136"/>
    </source>
</evidence>
<reference evidence="7 8" key="1">
    <citation type="submission" date="2022-05" db="EMBL/GenBank/DDBJ databases">
        <authorList>
            <person name="Park J.-S."/>
        </authorList>
    </citation>
    <scope>NUCLEOTIDE SEQUENCE [LARGE SCALE GENOMIC DNA]</scope>
    <source>
        <strain evidence="7 8">2012CJ34-2</strain>
    </source>
</reference>
<keyword evidence="8" id="KW-1185">Reference proteome</keyword>
<dbReference type="PANTHER" id="PTHR30086:SF20">
    <property type="entry name" value="ARGININE EXPORTER PROTEIN ARGO-RELATED"/>
    <property type="match status" value="1"/>
</dbReference>